<dbReference type="SUPFAM" id="SSF63817">
    <property type="entry name" value="Sortase"/>
    <property type="match status" value="1"/>
</dbReference>
<evidence type="ECO:0000256" key="2">
    <source>
        <dbReference type="PIRSR" id="PIRSR605754-1"/>
    </source>
</evidence>
<keyword evidence="1" id="KW-0378">Hydrolase</keyword>
<dbReference type="EMBL" id="CP016020">
    <property type="protein sequence ID" value="APH05036.1"/>
    <property type="molecule type" value="Genomic_DNA"/>
</dbReference>
<dbReference type="Pfam" id="PF04203">
    <property type="entry name" value="Sortase"/>
    <property type="match status" value="1"/>
</dbReference>
<evidence type="ECO:0000313" key="4">
    <source>
        <dbReference type="Proteomes" id="UP000181936"/>
    </source>
</evidence>
<dbReference type="Proteomes" id="UP000181936">
    <property type="component" value="Chromosome"/>
</dbReference>
<dbReference type="NCBIfam" id="NF033746">
    <property type="entry name" value="class_D_sortase"/>
    <property type="match status" value="1"/>
</dbReference>
<protein>
    <submittedName>
        <fullName evidence="3">Class D sortase</fullName>
    </submittedName>
</protein>
<dbReference type="InterPro" id="IPR041999">
    <property type="entry name" value="Sortase_D_1"/>
</dbReference>
<dbReference type="OrthoDB" id="165822at2"/>
<dbReference type="KEGG" id="bwh:A9C19_09905"/>
<accession>A0A1L3MRS3</accession>
<dbReference type="NCBIfam" id="TIGR01076">
    <property type="entry name" value="sortase_fam"/>
    <property type="match status" value="1"/>
</dbReference>
<dbReference type="CDD" id="cd05828">
    <property type="entry name" value="Sortase_D_1"/>
    <property type="match status" value="1"/>
</dbReference>
<organism evidence="3 4">
    <name type="scientific">Bacillus weihaiensis</name>
    <dbReference type="NCBI Taxonomy" id="1547283"/>
    <lineage>
        <taxon>Bacteria</taxon>
        <taxon>Bacillati</taxon>
        <taxon>Bacillota</taxon>
        <taxon>Bacilli</taxon>
        <taxon>Bacillales</taxon>
        <taxon>Bacillaceae</taxon>
        <taxon>Bacillus</taxon>
    </lineage>
</organism>
<sequence>MGSRRKRGSKRPTRLLLLSLSIVFILFGIWFSSTNAYTFLKGYLLFKVKQTEVEEWQGVPLEKPPELKEKEQGSLYNKRPELGENIGELFIPKLKASLPIFHGTNEEELAKGVGHYAGSVLPGENDNSVLSGHRDTVFRNLGEVGKGDLLIVKTEAGEFTYKVKKVRIVDSDDRTVIVPKPKATLTVSTCYPFDFIGASPERYILIADLVSSSNE</sequence>
<dbReference type="STRING" id="1547283.A9C19_09905"/>
<dbReference type="InterPro" id="IPR053525">
    <property type="entry name" value="Sortase_D"/>
</dbReference>
<evidence type="ECO:0000256" key="1">
    <source>
        <dbReference type="ARBA" id="ARBA00022801"/>
    </source>
</evidence>
<dbReference type="AlphaFoldDB" id="A0A1L3MRS3"/>
<dbReference type="InterPro" id="IPR005754">
    <property type="entry name" value="Sortase"/>
</dbReference>
<feature type="active site" description="Acyl-thioester intermediate" evidence="2">
    <location>
        <position position="190"/>
    </location>
</feature>
<reference evidence="3 4" key="1">
    <citation type="journal article" date="2016" name="Sci. Rep.">
        <title>Complete genome sequence and transcriptomic analysis of a novel marine strain Bacillus weihaiensis reveals the mechanism of brown algae degradation.</title>
        <authorList>
            <person name="Zhu Y."/>
            <person name="Chen P."/>
            <person name="Bao Y."/>
            <person name="Men Y."/>
            <person name="Zeng Y."/>
            <person name="Yang J."/>
            <person name="Sun J."/>
            <person name="Sun Y."/>
        </authorList>
    </citation>
    <scope>NUCLEOTIDE SEQUENCE [LARGE SCALE GENOMIC DNA]</scope>
    <source>
        <strain evidence="3 4">Alg07</strain>
    </source>
</reference>
<dbReference type="Gene3D" id="2.40.260.10">
    <property type="entry name" value="Sortase"/>
    <property type="match status" value="1"/>
</dbReference>
<dbReference type="GO" id="GO:0016787">
    <property type="term" value="F:hydrolase activity"/>
    <property type="evidence" value="ECO:0007669"/>
    <property type="project" value="UniProtKB-KW"/>
</dbReference>
<keyword evidence="4" id="KW-1185">Reference proteome</keyword>
<feature type="active site" description="Proton donor/acceptor" evidence="2">
    <location>
        <position position="133"/>
    </location>
</feature>
<dbReference type="RefSeq" id="WP_072579829.1">
    <property type="nucleotide sequence ID" value="NZ_CP016020.1"/>
</dbReference>
<gene>
    <name evidence="3" type="ORF">A9C19_09905</name>
</gene>
<evidence type="ECO:0000313" key="3">
    <source>
        <dbReference type="EMBL" id="APH05036.1"/>
    </source>
</evidence>
<proteinExistence type="predicted"/>
<name>A0A1L3MRS3_9BACI</name>
<dbReference type="InterPro" id="IPR023365">
    <property type="entry name" value="Sortase_dom-sf"/>
</dbReference>